<dbReference type="AlphaFoldDB" id="A0AAE0L8X8"/>
<sequence>MALCRALCEGQVRGLLAIASALRINSTLTYLNLSRNLIGPAGAAALASGLAHNSRLQVLDLSNNDLVDEGANSDGIQALAEAVARPLPKSMAAIALEVPVSKTYNTSLETLRVRTVELRLGALRRSEIACLDLRNSNVGAEDLHVLAPALALSRGVSTLLLGHNVVCGRAAMHEWEVPGGLGALGVCLAQPTCNITTLDLSHNNIARQGAKALVACMRHFFRLKELNLASNKIGIEGAAAIGAAFAQGRTIRKDVMMGSVRERAPPMALESLILRDNSLSPAAACQITAALTGSTGSAPHPLKLLDLSENMLGGRKQEEAAAGLARMIASNSALESLIMGHNKWTFTEVEIISEAVSAALAEHLAKHQTTDSSQQADQCRSSLRVIQLNEMEIPLYDLHTNVLQELAFPKLCAEDASLIASVLERNTSLDRLTVRGVCMPVGLLTCSGAGPGGVAPLTALHLPRSSLGQEHLILLGHLLMRNSLLTELDLSGNFVAGRERDVELERLEGIEVLANMLKTNTTMHSLDLSTNILGIYGTQRLAAGLAGNRGITKLNLANNNMCGVQTTGYGDWLAEGIKALAGAFAVRKEGDETPYNTTVTSLDLSNNGFGPLGGVEFARVLTPSEEDGRANSSLVHLDLSNNRLAAAGGVALARNQGVRRALPTRQGERCGAPFLGALLGAAGGCS</sequence>
<dbReference type="SMART" id="SM00368">
    <property type="entry name" value="LRR_RI"/>
    <property type="match status" value="10"/>
</dbReference>
<dbReference type="InterPro" id="IPR052394">
    <property type="entry name" value="LRR-containing"/>
</dbReference>
<comment type="caution">
    <text evidence="2">The sequence shown here is derived from an EMBL/GenBank/DDBJ whole genome shotgun (WGS) entry which is preliminary data.</text>
</comment>
<reference evidence="2 3" key="1">
    <citation type="journal article" date="2015" name="Genome Biol. Evol.">
        <title>Comparative Genomics of a Bacterivorous Green Alga Reveals Evolutionary Causalities and Consequences of Phago-Mixotrophic Mode of Nutrition.</title>
        <authorList>
            <person name="Burns J.A."/>
            <person name="Paasch A."/>
            <person name="Narechania A."/>
            <person name="Kim E."/>
        </authorList>
    </citation>
    <scope>NUCLEOTIDE SEQUENCE [LARGE SCALE GENOMIC DNA]</scope>
    <source>
        <strain evidence="2 3">PLY_AMNH</strain>
    </source>
</reference>
<comment type="subcellular location">
    <subcellularLocation>
        <location evidence="1">Cytoplasm</location>
        <location evidence="1">Cytoskeleton</location>
        <location evidence="1">Cilium axoneme</location>
    </subcellularLocation>
</comment>
<dbReference type="SUPFAM" id="SSF52047">
    <property type="entry name" value="RNI-like"/>
    <property type="match status" value="2"/>
</dbReference>
<dbReference type="PANTHER" id="PTHR24114:SF2">
    <property type="entry name" value="F-BOX DOMAIN-CONTAINING PROTEIN-RELATED"/>
    <property type="match status" value="1"/>
</dbReference>
<protein>
    <recommendedName>
        <fullName evidence="4">Protein nlrc3</fullName>
    </recommendedName>
</protein>
<evidence type="ECO:0000256" key="1">
    <source>
        <dbReference type="ARBA" id="ARBA00004430"/>
    </source>
</evidence>
<dbReference type="InterPro" id="IPR001611">
    <property type="entry name" value="Leu-rich_rpt"/>
</dbReference>
<accession>A0AAE0L8X8</accession>
<dbReference type="GO" id="GO:0005930">
    <property type="term" value="C:axoneme"/>
    <property type="evidence" value="ECO:0007669"/>
    <property type="project" value="UniProtKB-SubCell"/>
</dbReference>
<gene>
    <name evidence="2" type="ORF">CYMTET_15802</name>
</gene>
<dbReference type="InterPro" id="IPR032675">
    <property type="entry name" value="LRR_dom_sf"/>
</dbReference>
<dbReference type="Gene3D" id="3.80.10.10">
    <property type="entry name" value="Ribonuclease Inhibitor"/>
    <property type="match status" value="5"/>
</dbReference>
<evidence type="ECO:0008006" key="4">
    <source>
        <dbReference type="Google" id="ProtNLM"/>
    </source>
</evidence>
<dbReference type="Proteomes" id="UP001190700">
    <property type="component" value="Unassembled WGS sequence"/>
</dbReference>
<organism evidence="2 3">
    <name type="scientific">Cymbomonas tetramitiformis</name>
    <dbReference type="NCBI Taxonomy" id="36881"/>
    <lineage>
        <taxon>Eukaryota</taxon>
        <taxon>Viridiplantae</taxon>
        <taxon>Chlorophyta</taxon>
        <taxon>Pyramimonadophyceae</taxon>
        <taxon>Pyramimonadales</taxon>
        <taxon>Pyramimonadaceae</taxon>
        <taxon>Cymbomonas</taxon>
    </lineage>
</organism>
<evidence type="ECO:0000313" key="2">
    <source>
        <dbReference type="EMBL" id="KAK3276109.1"/>
    </source>
</evidence>
<evidence type="ECO:0000313" key="3">
    <source>
        <dbReference type="Proteomes" id="UP001190700"/>
    </source>
</evidence>
<proteinExistence type="predicted"/>
<dbReference type="PANTHER" id="PTHR24114">
    <property type="entry name" value="LEUCINE RICH REPEAT FAMILY PROTEIN"/>
    <property type="match status" value="1"/>
</dbReference>
<dbReference type="Pfam" id="PF13516">
    <property type="entry name" value="LRR_6"/>
    <property type="match status" value="6"/>
</dbReference>
<keyword evidence="3" id="KW-1185">Reference proteome</keyword>
<name>A0AAE0L8X8_9CHLO</name>
<dbReference type="EMBL" id="LGRX02006764">
    <property type="protein sequence ID" value="KAK3276109.1"/>
    <property type="molecule type" value="Genomic_DNA"/>
</dbReference>